<dbReference type="EMBL" id="JXLB01000033">
    <property type="protein sequence ID" value="OJG77590.1"/>
    <property type="molecule type" value="Genomic_DNA"/>
</dbReference>
<evidence type="ECO:0000256" key="3">
    <source>
        <dbReference type="ARBA" id="ARBA00022801"/>
    </source>
</evidence>
<dbReference type="InterPro" id="IPR036764">
    <property type="entry name" value="Peptidase_Prp_sf"/>
</dbReference>
<keyword evidence="2" id="KW-0645">Protease</keyword>
<sequence length="114" mass="12214">MIKGTFKRNDAGQIVSFTLTGHAEAGPYGSDIVCAGVSSLAISTINGIASLAGFEPIVEMNEEEGGYLYAEITSGMTQEQNNIAEILLENLLLGLQSIEVENSEYIQIKTINDK</sequence>
<dbReference type="STRING" id="150033.RV14_GL001540"/>
<evidence type="ECO:0000256" key="6">
    <source>
        <dbReference type="ARBA" id="ARBA00044538"/>
    </source>
</evidence>
<evidence type="ECO:0000256" key="2">
    <source>
        <dbReference type="ARBA" id="ARBA00022670"/>
    </source>
</evidence>
<dbReference type="SUPFAM" id="SSF118010">
    <property type="entry name" value="TM1457-like"/>
    <property type="match status" value="1"/>
</dbReference>
<dbReference type="PANTHER" id="PTHR39178:SF1">
    <property type="entry name" value="RIBOSOMAL-PROCESSING CYSTEINE PROTEASE PRP"/>
    <property type="match status" value="1"/>
</dbReference>
<accession>A0A1L8W965</accession>
<dbReference type="CDD" id="cd16332">
    <property type="entry name" value="Prp-like"/>
    <property type="match status" value="1"/>
</dbReference>
<comment type="similarity">
    <text evidence="5">Belongs to the Prp family.</text>
</comment>
<keyword evidence="4" id="KW-0788">Thiol protease</keyword>
<evidence type="ECO:0000256" key="5">
    <source>
        <dbReference type="ARBA" id="ARBA00044503"/>
    </source>
</evidence>
<keyword evidence="3" id="KW-0378">Hydrolase</keyword>
<dbReference type="OrthoDB" id="48998at2"/>
<name>A0A1L8W965_9ENTE</name>
<organism evidence="7 8">
    <name type="scientific">Enterococcus ratti</name>
    <dbReference type="NCBI Taxonomy" id="150033"/>
    <lineage>
        <taxon>Bacteria</taxon>
        <taxon>Bacillati</taxon>
        <taxon>Bacillota</taxon>
        <taxon>Bacilli</taxon>
        <taxon>Lactobacillales</taxon>
        <taxon>Enterococcaceae</taxon>
        <taxon>Enterococcus</taxon>
    </lineage>
</organism>
<dbReference type="Proteomes" id="UP000182152">
    <property type="component" value="Unassembled WGS sequence"/>
</dbReference>
<dbReference type="AlphaFoldDB" id="A0A1L8W965"/>
<reference evidence="7 8" key="1">
    <citation type="submission" date="2014-12" db="EMBL/GenBank/DDBJ databases">
        <title>Draft genome sequences of 29 type strains of Enterococci.</title>
        <authorList>
            <person name="Zhong Z."/>
            <person name="Sun Z."/>
            <person name="Liu W."/>
            <person name="Zhang W."/>
            <person name="Zhang H."/>
        </authorList>
    </citation>
    <scope>NUCLEOTIDE SEQUENCE [LARGE SCALE GENOMIC DNA]</scope>
    <source>
        <strain evidence="7 8">DSM 15687</strain>
    </source>
</reference>
<dbReference type="GO" id="GO:0008234">
    <property type="term" value="F:cysteine-type peptidase activity"/>
    <property type="evidence" value="ECO:0007669"/>
    <property type="project" value="UniProtKB-KW"/>
</dbReference>
<evidence type="ECO:0000256" key="1">
    <source>
        <dbReference type="ARBA" id="ARBA00022517"/>
    </source>
</evidence>
<dbReference type="InterPro" id="IPR007422">
    <property type="entry name" value="Peptidase_Prp"/>
</dbReference>
<keyword evidence="8" id="KW-1185">Reference proteome</keyword>
<evidence type="ECO:0000256" key="4">
    <source>
        <dbReference type="ARBA" id="ARBA00022807"/>
    </source>
</evidence>
<keyword evidence="1" id="KW-0690">Ribosome biogenesis</keyword>
<comment type="caution">
    <text evidence="7">The sequence shown here is derived from an EMBL/GenBank/DDBJ whole genome shotgun (WGS) entry which is preliminary data.</text>
</comment>
<evidence type="ECO:0000313" key="8">
    <source>
        <dbReference type="Proteomes" id="UP000182152"/>
    </source>
</evidence>
<protein>
    <recommendedName>
        <fullName evidence="6">Ribosomal processing cysteine protease Prp</fullName>
    </recommendedName>
</protein>
<proteinExistence type="inferred from homology"/>
<dbReference type="Gene3D" id="3.30.70.1490">
    <property type="entry name" value="Cysteine protease Prp"/>
    <property type="match status" value="1"/>
</dbReference>
<dbReference type="PANTHER" id="PTHR39178">
    <property type="entry name" value="HYPOTHETICAL RIBOSOME-ASSOCIATED PROTEIN"/>
    <property type="match status" value="1"/>
</dbReference>
<evidence type="ECO:0000313" key="7">
    <source>
        <dbReference type="EMBL" id="OJG77590.1"/>
    </source>
</evidence>
<dbReference type="GO" id="GO:0006508">
    <property type="term" value="P:proteolysis"/>
    <property type="evidence" value="ECO:0007669"/>
    <property type="project" value="UniProtKB-KW"/>
</dbReference>
<gene>
    <name evidence="7" type="ORF">RV14_GL001540</name>
</gene>
<dbReference type="Pfam" id="PF04327">
    <property type="entry name" value="Peptidase_Prp"/>
    <property type="match status" value="1"/>
</dbReference>
<dbReference type="RefSeq" id="WP_071856306.1">
    <property type="nucleotide sequence ID" value="NZ_JXLB01000033.1"/>
</dbReference>
<dbReference type="GO" id="GO:0042254">
    <property type="term" value="P:ribosome biogenesis"/>
    <property type="evidence" value="ECO:0007669"/>
    <property type="project" value="UniProtKB-KW"/>
</dbReference>